<dbReference type="InterPro" id="IPR012338">
    <property type="entry name" value="Beta-lactam/transpept-like"/>
</dbReference>
<reference evidence="2 3" key="1">
    <citation type="submission" date="2017-08" db="EMBL/GenBank/DDBJ databases">
        <title>Halovibrio sewagensis sp. nov., isolated from wastewater of high salinity.</title>
        <authorList>
            <person name="Dong X."/>
            <person name="Zhang G."/>
        </authorList>
    </citation>
    <scope>NUCLEOTIDE SEQUENCE [LARGE SCALE GENOMIC DNA]</scope>
    <source>
        <strain evidence="2 3">YL5-2</strain>
    </source>
</reference>
<evidence type="ECO:0000313" key="3">
    <source>
        <dbReference type="Proteomes" id="UP000218896"/>
    </source>
</evidence>
<dbReference type="EMBL" id="NSKD01000001">
    <property type="protein sequence ID" value="PAU81985.1"/>
    <property type="molecule type" value="Genomic_DNA"/>
</dbReference>
<name>A0A2A2FBM1_9GAMM</name>
<dbReference type="Gene3D" id="3.40.710.10">
    <property type="entry name" value="DD-peptidase/beta-lactamase superfamily"/>
    <property type="match status" value="1"/>
</dbReference>
<accession>A0A2A2FBM1</accession>
<gene>
    <name evidence="2" type="ORF">CK501_02205</name>
</gene>
<dbReference type="Proteomes" id="UP000218896">
    <property type="component" value="Unassembled WGS sequence"/>
</dbReference>
<dbReference type="Pfam" id="PF00144">
    <property type="entry name" value="Beta-lactamase"/>
    <property type="match status" value="1"/>
</dbReference>
<protein>
    <submittedName>
        <fullName evidence="2">Serine hydrolase</fullName>
    </submittedName>
</protein>
<dbReference type="RefSeq" id="WP_095616083.1">
    <property type="nucleotide sequence ID" value="NZ_NSKD01000001.1"/>
</dbReference>
<dbReference type="GO" id="GO:0016787">
    <property type="term" value="F:hydrolase activity"/>
    <property type="evidence" value="ECO:0007669"/>
    <property type="project" value="UniProtKB-KW"/>
</dbReference>
<dbReference type="PANTHER" id="PTHR43319:SF3">
    <property type="entry name" value="BETA-LACTAMASE-RELATED DOMAIN-CONTAINING PROTEIN"/>
    <property type="match status" value="1"/>
</dbReference>
<dbReference type="PANTHER" id="PTHR43319">
    <property type="entry name" value="BETA-LACTAMASE-RELATED"/>
    <property type="match status" value="1"/>
</dbReference>
<keyword evidence="2" id="KW-0378">Hydrolase</keyword>
<feature type="domain" description="Beta-lactamase-related" evidence="1">
    <location>
        <begin position="54"/>
        <end position="390"/>
    </location>
</feature>
<dbReference type="SUPFAM" id="SSF56601">
    <property type="entry name" value="beta-lactamase/transpeptidase-like"/>
    <property type="match status" value="1"/>
</dbReference>
<evidence type="ECO:0000259" key="1">
    <source>
        <dbReference type="Pfam" id="PF00144"/>
    </source>
</evidence>
<organism evidence="2 3">
    <name type="scientific">Halovibrio salipaludis</name>
    <dbReference type="NCBI Taxonomy" id="2032626"/>
    <lineage>
        <taxon>Bacteria</taxon>
        <taxon>Pseudomonadati</taxon>
        <taxon>Pseudomonadota</taxon>
        <taxon>Gammaproteobacteria</taxon>
        <taxon>Oceanospirillales</taxon>
        <taxon>Halomonadaceae</taxon>
        <taxon>Halovibrio</taxon>
    </lineage>
</organism>
<sequence>MNEWLRKRLHSSRIPGDLDTVTAVDRDGEQNPAEAGVSSESVEAVWEKVAALYRTGTHPGLQITLRHRGQLLLNRALGHAQGNGPEDRPDGPRVPMTPETPVCYFSASKAVTALLVHMLAEDGLINLLDPVSFYCPEFARNGKKHITIHQILSHRGGIPGLPRNTPIDALWDERYIWKLLCDARPIEADGSTVAYHAITGGYVLGEVVRRVTGESIESLLDKRLRQPMGMRYFTYGIDHDSLLDLAWNYATGPKLVFPVSWIVRRALGGDINTVAEVSNDPRFQEAVIPAGNLCGTAEEMGRFFQMMLNGGTWNGKRICDRQTVIRAVQAYGRMQIDRTMMIPMRFSAGFMLGADPVGLWGPQSGEAFGHVGLINKWCWADPSRDISVSLINTGIPIVGHHLPVLAGFVNQVCSSFPVLEESERPLGVVQGIPGAT</sequence>
<dbReference type="InterPro" id="IPR001466">
    <property type="entry name" value="Beta-lactam-related"/>
</dbReference>
<dbReference type="InterPro" id="IPR052907">
    <property type="entry name" value="Beta-lactamase/esterase"/>
</dbReference>
<evidence type="ECO:0000313" key="2">
    <source>
        <dbReference type="EMBL" id="PAU81985.1"/>
    </source>
</evidence>
<dbReference type="OrthoDB" id="9814204at2"/>
<keyword evidence="3" id="KW-1185">Reference proteome</keyword>
<proteinExistence type="predicted"/>
<comment type="caution">
    <text evidence="2">The sequence shown here is derived from an EMBL/GenBank/DDBJ whole genome shotgun (WGS) entry which is preliminary data.</text>
</comment>
<dbReference type="AlphaFoldDB" id="A0A2A2FBM1"/>